<feature type="region of interest" description="Disordered" evidence="1">
    <location>
        <begin position="215"/>
        <end position="239"/>
    </location>
</feature>
<protein>
    <submittedName>
        <fullName evidence="2">Uncharacterized protein</fullName>
    </submittedName>
</protein>
<accession>A0AAD2D0H6</accession>
<dbReference type="Proteomes" id="UP001295684">
    <property type="component" value="Unassembled WGS sequence"/>
</dbReference>
<reference evidence="2" key="1">
    <citation type="submission" date="2023-07" db="EMBL/GenBank/DDBJ databases">
        <authorList>
            <consortium name="AG Swart"/>
            <person name="Singh M."/>
            <person name="Singh A."/>
            <person name="Seah K."/>
            <person name="Emmerich C."/>
        </authorList>
    </citation>
    <scope>NUCLEOTIDE SEQUENCE</scope>
    <source>
        <strain evidence="2">DP1</strain>
    </source>
</reference>
<evidence type="ECO:0000313" key="2">
    <source>
        <dbReference type="EMBL" id="CAI2375577.1"/>
    </source>
</evidence>
<comment type="caution">
    <text evidence="2">The sequence shown here is derived from an EMBL/GenBank/DDBJ whole genome shotgun (WGS) entry which is preliminary data.</text>
</comment>
<organism evidence="2 3">
    <name type="scientific">Euplotes crassus</name>
    <dbReference type="NCBI Taxonomy" id="5936"/>
    <lineage>
        <taxon>Eukaryota</taxon>
        <taxon>Sar</taxon>
        <taxon>Alveolata</taxon>
        <taxon>Ciliophora</taxon>
        <taxon>Intramacronucleata</taxon>
        <taxon>Spirotrichea</taxon>
        <taxon>Hypotrichia</taxon>
        <taxon>Euplotida</taxon>
        <taxon>Euplotidae</taxon>
        <taxon>Moneuplotes</taxon>
    </lineage>
</organism>
<keyword evidence="3" id="KW-1185">Reference proteome</keyword>
<gene>
    <name evidence="2" type="ORF">ECRASSUSDP1_LOCUS16940</name>
</gene>
<feature type="compositionally biased region" description="Basic and acidic residues" evidence="1">
    <location>
        <begin position="223"/>
        <end position="234"/>
    </location>
</feature>
<name>A0AAD2D0H6_EUPCR</name>
<sequence length="280" mass="32754">MSSKKINCIKSSVNNRYPNKELKKINPCSSQRKVDVRSSPIKIRLKLPKFAKNKKILKKLNKIFPNFPGYFSPQQKRENNIRISTKKMGDFSPSPCIHSGRNTFMNTQNFTSNFAHDSGNETDDNIFKQEIRNNPSSFVNDQFPQLFKPKIFNFSEENSRNLMNPNKESISRFKNFLRTSFEKSLKISQVINHVSPKITENDRLPREEFRVCFKSPQGKRSGIKREKSRSESKSHPFKNSFLSSKLNQLQKLNLEMQKKVANIDKCGKDQNQYQFNRLFN</sequence>
<evidence type="ECO:0000256" key="1">
    <source>
        <dbReference type="SAM" id="MobiDB-lite"/>
    </source>
</evidence>
<evidence type="ECO:0000313" key="3">
    <source>
        <dbReference type="Proteomes" id="UP001295684"/>
    </source>
</evidence>
<dbReference type="EMBL" id="CAMPGE010017066">
    <property type="protein sequence ID" value="CAI2375577.1"/>
    <property type="molecule type" value="Genomic_DNA"/>
</dbReference>
<dbReference type="AlphaFoldDB" id="A0AAD2D0H6"/>
<proteinExistence type="predicted"/>